<keyword evidence="12 17" id="KW-0299">Galactose metabolism</keyword>
<feature type="binding site" evidence="16">
    <location>
        <position position="335"/>
    </location>
    <ligand>
        <name>Fe cation</name>
        <dbReference type="ChEBI" id="CHEBI:24875"/>
    </ligand>
</feature>
<evidence type="ECO:0000256" key="14">
    <source>
        <dbReference type="PIRSR" id="PIRSR000808-1"/>
    </source>
</evidence>
<evidence type="ECO:0000256" key="11">
    <source>
        <dbReference type="ARBA" id="ARBA00023004"/>
    </source>
</evidence>
<keyword evidence="9 15" id="KW-0479">Metal-binding</keyword>
<feature type="binding site" evidence="15">
    <location>
        <position position="53"/>
    </location>
    <ligand>
        <name>Zn(2+)</name>
        <dbReference type="ChEBI" id="CHEBI:29105"/>
    </ligand>
</feature>
<evidence type="ECO:0000256" key="4">
    <source>
        <dbReference type="ARBA" id="ARBA00011738"/>
    </source>
</evidence>
<dbReference type="HOGENOM" id="CLU_029960_0_0_1"/>
<dbReference type="FunFam" id="3.30.428.10:FF:000009">
    <property type="entry name" value="Galactose-1-phosphate uridylyltransferase"/>
    <property type="match status" value="1"/>
</dbReference>
<dbReference type="SUPFAM" id="SSF54197">
    <property type="entry name" value="HIT-like"/>
    <property type="match status" value="2"/>
</dbReference>
<dbReference type="Pfam" id="PF02744">
    <property type="entry name" value="GalP_UDP_tr_C"/>
    <property type="match status" value="1"/>
</dbReference>
<comment type="cofactor">
    <cofactor evidence="15">
        <name>Zn(2+)</name>
        <dbReference type="ChEBI" id="CHEBI:29105"/>
    </cofactor>
    <text evidence="15">Binds 1 zinc ion per subunit.</text>
</comment>
<evidence type="ECO:0000256" key="5">
    <source>
        <dbReference type="ARBA" id="ARBA00012384"/>
    </source>
</evidence>
<dbReference type="GO" id="GO:0008108">
    <property type="term" value="F:UDP-glucose:hexose-1-phosphate uridylyltransferase activity"/>
    <property type="evidence" value="ECO:0007669"/>
    <property type="project" value="UniProtKB-EC"/>
</dbReference>
<sequence length="389" mass="43926">MSPTGDTTHCEEPTSWSPRIEQKDPGSTDALACARGQQESPSKTLLPSYDPACYLCPGNKRAQGSQNPQYTKTFVFVNDFSAVKEEQPSYGHEEDPNDLASTFLQAVSVTGRCYVLTFSASHNLTLADLSPNEIIPIVNAWTDIYIGHLPAHSPLVTRAQTAVPLDSAALQIPKPNQQYRYMQIFENKGAAMGCSNPHPHGQIWTTSSFPEEPQQELEQLKKYRREKAGRNMLEDYASLEREKQDRVVFENDTFLALCPWWAVWPFETLIISKEHKRSLADLTMEEREHLAETIADITRRYDNLFETHFPYSMGIHQAPLVGTEEEIEASHLHIHFYPPLLRSATVRKFLVGYELMAEPQRDITPEQAAAKLRACGGELYRRLDEGGAS</sequence>
<evidence type="ECO:0000256" key="17">
    <source>
        <dbReference type="RuleBase" id="RU000506"/>
    </source>
</evidence>
<feature type="binding site" evidence="15">
    <location>
        <position position="56"/>
    </location>
    <ligand>
        <name>Zn(2+)</name>
        <dbReference type="ChEBI" id="CHEBI:29105"/>
    </ligand>
</feature>
<feature type="domain" description="Galactose-1-phosphate uridyl transferase N-terminal" evidence="19">
    <location>
        <begin position="35"/>
        <end position="210"/>
    </location>
</feature>
<proteinExistence type="inferred from homology"/>
<feature type="region of interest" description="Disordered" evidence="18">
    <location>
        <begin position="1"/>
        <end position="43"/>
    </location>
</feature>
<dbReference type="GO" id="GO:0008270">
    <property type="term" value="F:zinc ion binding"/>
    <property type="evidence" value="ECO:0007669"/>
    <property type="project" value="InterPro"/>
</dbReference>
<keyword evidence="11 16" id="KW-0408">Iron</keyword>
<gene>
    <name evidence="21" type="ORF">CPC735_022080</name>
</gene>
<dbReference type="CDD" id="cd00608">
    <property type="entry name" value="GalT"/>
    <property type="match status" value="1"/>
</dbReference>
<dbReference type="FunFam" id="3.30.428.10:FF:000001">
    <property type="entry name" value="Galactose-1-phosphate uridylyltransferase"/>
    <property type="match status" value="1"/>
</dbReference>
<dbReference type="InterPro" id="IPR005849">
    <property type="entry name" value="GalP_Utransf_N"/>
</dbReference>
<feature type="active site" description="Tele-UMP-histidine intermediate" evidence="14">
    <location>
        <position position="200"/>
    </location>
</feature>
<dbReference type="PIRSF" id="PIRSF000808">
    <property type="entry name" value="GalT"/>
    <property type="match status" value="1"/>
</dbReference>
<evidence type="ECO:0000313" key="21">
    <source>
        <dbReference type="EMBL" id="EER22909.1"/>
    </source>
</evidence>
<evidence type="ECO:0000256" key="13">
    <source>
        <dbReference type="ARBA" id="ARBA00023277"/>
    </source>
</evidence>
<keyword evidence="10 15" id="KW-0862">Zinc</keyword>
<dbReference type="InterPro" id="IPR036265">
    <property type="entry name" value="HIT-like_sf"/>
</dbReference>
<evidence type="ECO:0000313" key="22">
    <source>
        <dbReference type="Proteomes" id="UP000009084"/>
    </source>
</evidence>
<dbReference type="Pfam" id="PF01087">
    <property type="entry name" value="GalP_UDP_transf"/>
    <property type="match status" value="1"/>
</dbReference>
<evidence type="ECO:0000256" key="9">
    <source>
        <dbReference type="ARBA" id="ARBA00022723"/>
    </source>
</evidence>
<evidence type="ECO:0000256" key="1">
    <source>
        <dbReference type="ARBA" id="ARBA00001107"/>
    </source>
</evidence>
<reference evidence="21 22" key="1">
    <citation type="journal article" date="2009" name="Genome Res.">
        <title>Comparative genomic analyses of the human fungal pathogens Coccidioides and their relatives.</title>
        <authorList>
            <person name="Sharpton T.J."/>
            <person name="Stajich J.E."/>
            <person name="Rounsley S.D."/>
            <person name="Gardner M.J."/>
            <person name="Wortman J.R."/>
            <person name="Jordar V.S."/>
            <person name="Maiti R."/>
            <person name="Kodira C.D."/>
            <person name="Neafsey D.E."/>
            <person name="Zeng Q."/>
            <person name="Hung C.-Y."/>
            <person name="McMahan C."/>
            <person name="Muszewska A."/>
            <person name="Grynberg M."/>
            <person name="Mandel M.A."/>
            <person name="Kellner E.M."/>
            <person name="Barker B.M."/>
            <person name="Galgiani J.N."/>
            <person name="Orbach M.J."/>
            <person name="Kirkland T.N."/>
            <person name="Cole G.T."/>
            <person name="Henn M.R."/>
            <person name="Birren B.W."/>
            <person name="Taylor J.W."/>
        </authorList>
    </citation>
    <scope>NUCLEOTIDE SEQUENCE [LARGE SCALE GENOMIC DNA]</scope>
    <source>
        <strain evidence="22">C735</strain>
    </source>
</reference>
<evidence type="ECO:0000256" key="16">
    <source>
        <dbReference type="PIRSR" id="PIRSR000808-4"/>
    </source>
</evidence>
<feature type="binding site" evidence="15">
    <location>
        <position position="122"/>
    </location>
    <ligand>
        <name>Zn(2+)</name>
        <dbReference type="ChEBI" id="CHEBI:29105"/>
    </ligand>
</feature>
<evidence type="ECO:0000256" key="7">
    <source>
        <dbReference type="ARBA" id="ARBA00022679"/>
    </source>
</evidence>
<dbReference type="UniPathway" id="UPA00214"/>
<dbReference type="VEuPathDB" id="FungiDB:CPC735_022080"/>
<dbReference type="PROSITE" id="PS00117">
    <property type="entry name" value="GAL_P_UDP_TRANSF_I"/>
    <property type="match status" value="1"/>
</dbReference>
<organism evidence="21 22">
    <name type="scientific">Coccidioides posadasii (strain C735)</name>
    <name type="common">Valley fever fungus</name>
    <dbReference type="NCBI Taxonomy" id="222929"/>
    <lineage>
        <taxon>Eukaryota</taxon>
        <taxon>Fungi</taxon>
        <taxon>Dikarya</taxon>
        <taxon>Ascomycota</taxon>
        <taxon>Pezizomycotina</taxon>
        <taxon>Eurotiomycetes</taxon>
        <taxon>Eurotiomycetidae</taxon>
        <taxon>Onygenales</taxon>
        <taxon>Onygenaceae</taxon>
        <taxon>Coccidioides</taxon>
    </lineage>
</organism>
<keyword evidence="13 17" id="KW-0119">Carbohydrate metabolism</keyword>
<dbReference type="AlphaFoldDB" id="C5PJL0"/>
<keyword evidence="7 17" id="KW-0808">Transferase</keyword>
<keyword evidence="8 17" id="KW-0548">Nucleotidyltransferase</keyword>
<feature type="binding site" evidence="16">
    <location>
        <position position="216"/>
    </location>
    <ligand>
        <name>Fe cation</name>
        <dbReference type="ChEBI" id="CHEBI:24875"/>
    </ligand>
</feature>
<evidence type="ECO:0000256" key="12">
    <source>
        <dbReference type="ARBA" id="ARBA00023144"/>
    </source>
</evidence>
<dbReference type="InterPro" id="IPR005850">
    <property type="entry name" value="GalP_Utransf_C"/>
</dbReference>
<dbReference type="NCBIfam" id="TIGR00209">
    <property type="entry name" value="galT_1"/>
    <property type="match status" value="1"/>
</dbReference>
<name>C5PJL0_COCP7</name>
<comment type="catalytic activity">
    <reaction evidence="1 17">
        <text>alpha-D-galactose 1-phosphate + UDP-alpha-D-glucose = alpha-D-glucose 1-phosphate + UDP-alpha-D-galactose</text>
        <dbReference type="Rhea" id="RHEA:13989"/>
        <dbReference type="ChEBI" id="CHEBI:58336"/>
        <dbReference type="ChEBI" id="CHEBI:58601"/>
        <dbReference type="ChEBI" id="CHEBI:58885"/>
        <dbReference type="ChEBI" id="CHEBI:66914"/>
        <dbReference type="EC" id="2.7.7.12"/>
    </reaction>
</comment>
<comment type="cofactor">
    <cofactor evidence="16">
        <name>Fe cation</name>
        <dbReference type="ChEBI" id="CHEBI:24875"/>
    </cofactor>
    <text evidence="16">Binds 1 Fe cation per subunit.</text>
</comment>
<evidence type="ECO:0000256" key="8">
    <source>
        <dbReference type="ARBA" id="ARBA00022695"/>
    </source>
</evidence>
<feature type="binding site" evidence="16">
    <location>
        <position position="316"/>
    </location>
    <ligand>
        <name>Fe cation</name>
        <dbReference type="ChEBI" id="CHEBI:24875"/>
    </ligand>
</feature>
<feature type="domain" description="Galactose-1-phosphate uridyl transferase C-terminal" evidence="20">
    <location>
        <begin position="217"/>
        <end position="374"/>
    </location>
</feature>
<evidence type="ECO:0000256" key="10">
    <source>
        <dbReference type="ARBA" id="ARBA00022833"/>
    </source>
</evidence>
<evidence type="ECO:0000256" key="18">
    <source>
        <dbReference type="SAM" id="MobiDB-lite"/>
    </source>
</evidence>
<dbReference type="OrthoDB" id="418412at2759"/>
<evidence type="ECO:0000256" key="6">
    <source>
        <dbReference type="ARBA" id="ARBA00016340"/>
    </source>
</evidence>
<comment type="similarity">
    <text evidence="3 17">Belongs to the galactose-1-phosphate uridylyltransferase type 1 family.</text>
</comment>
<dbReference type="InterPro" id="IPR019779">
    <property type="entry name" value="GalP_UDPtransf1_His-AS"/>
</dbReference>
<dbReference type="EMBL" id="ACFW01000052">
    <property type="protein sequence ID" value="EER22909.1"/>
    <property type="molecule type" value="Genomic_DNA"/>
</dbReference>
<feature type="binding site" evidence="15">
    <location>
        <position position="198"/>
    </location>
    <ligand>
        <name>Zn(2+)</name>
        <dbReference type="ChEBI" id="CHEBI:29105"/>
    </ligand>
</feature>
<evidence type="ECO:0000256" key="3">
    <source>
        <dbReference type="ARBA" id="ARBA00010951"/>
    </source>
</evidence>
<dbReference type="PANTHER" id="PTHR11943">
    <property type="entry name" value="GALACTOSE-1-PHOSPHATE URIDYLYLTRANSFERASE"/>
    <property type="match status" value="1"/>
</dbReference>
<comment type="pathway">
    <text evidence="2 17">Carbohydrate metabolism; galactose metabolism.</text>
</comment>
<comment type="subunit">
    <text evidence="4">Homodimer.</text>
</comment>
<dbReference type="PANTHER" id="PTHR11943:SF1">
    <property type="entry name" value="GALACTOSE-1-PHOSPHATE URIDYLYLTRANSFERASE"/>
    <property type="match status" value="1"/>
</dbReference>
<evidence type="ECO:0000259" key="20">
    <source>
        <dbReference type="Pfam" id="PF02744"/>
    </source>
</evidence>
<protein>
    <recommendedName>
        <fullName evidence="6 17">Galactose-1-phosphate uridylyltransferase</fullName>
        <ecNumber evidence="5 17">2.7.7.12</ecNumber>
    </recommendedName>
</protein>
<comment type="caution">
    <text evidence="21">The sequence shown here is derived from an EMBL/GenBank/DDBJ whole genome shotgun (WGS) entry which is preliminary data.</text>
</comment>
<evidence type="ECO:0000259" key="19">
    <source>
        <dbReference type="Pfam" id="PF01087"/>
    </source>
</evidence>
<evidence type="ECO:0000256" key="2">
    <source>
        <dbReference type="ARBA" id="ARBA00004947"/>
    </source>
</evidence>
<accession>C5PJL0</accession>
<dbReference type="Proteomes" id="UP000009084">
    <property type="component" value="Unassembled WGS sequence"/>
</dbReference>
<evidence type="ECO:0000256" key="15">
    <source>
        <dbReference type="PIRSR" id="PIRSR000808-3"/>
    </source>
</evidence>
<feature type="binding site" evidence="16">
    <location>
        <position position="333"/>
    </location>
    <ligand>
        <name>Fe cation</name>
        <dbReference type="ChEBI" id="CHEBI:24875"/>
    </ligand>
</feature>
<dbReference type="EC" id="2.7.7.12" evidence="5 17"/>
<dbReference type="InterPro" id="IPR001937">
    <property type="entry name" value="GalP_UDPtransf1"/>
</dbReference>
<dbReference type="Gene3D" id="3.30.428.10">
    <property type="entry name" value="HIT-like"/>
    <property type="match status" value="2"/>
</dbReference>
<dbReference type="GO" id="GO:0033499">
    <property type="term" value="P:galactose catabolic process via UDP-galactose, Leloir pathway"/>
    <property type="evidence" value="ECO:0007669"/>
    <property type="project" value="TreeGrafter"/>
</dbReference>
<dbReference type="GO" id="GO:0005737">
    <property type="term" value="C:cytoplasm"/>
    <property type="evidence" value="ECO:0007669"/>
    <property type="project" value="TreeGrafter"/>
</dbReference>